<dbReference type="AlphaFoldDB" id="A0A656A5N2"/>
<evidence type="ECO:0000313" key="2">
    <source>
        <dbReference type="Proteomes" id="UP000044806"/>
    </source>
</evidence>
<gene>
    <name evidence="1" type="ORF">ERS013165_03450</name>
</gene>
<dbReference type="Proteomes" id="UP000044806">
    <property type="component" value="Unassembled WGS sequence"/>
</dbReference>
<protein>
    <submittedName>
        <fullName evidence="1">Uncharacterized protein</fullName>
    </submittedName>
</protein>
<name>A0A656A5N2_VIBCL</name>
<sequence>MHIDVNNIAQHRKEVFLDPFNDLSIDKGMFGGIRQLKFDAAFTAHDGDIEILIFIEQLFRVIRVAT</sequence>
<organism evidence="1 2">
    <name type="scientific">Vibrio cholerae</name>
    <dbReference type="NCBI Taxonomy" id="666"/>
    <lineage>
        <taxon>Bacteria</taxon>
        <taxon>Pseudomonadati</taxon>
        <taxon>Pseudomonadota</taxon>
        <taxon>Gammaproteobacteria</taxon>
        <taxon>Vibrionales</taxon>
        <taxon>Vibrionaceae</taxon>
        <taxon>Vibrio</taxon>
    </lineage>
</organism>
<dbReference type="EMBL" id="CWOW01000026">
    <property type="protein sequence ID" value="CSB11875.1"/>
    <property type="molecule type" value="Genomic_DNA"/>
</dbReference>
<reference evidence="1 2" key="1">
    <citation type="submission" date="2015-07" db="EMBL/GenBank/DDBJ databases">
        <authorList>
            <consortium name="Pathogen Informatics"/>
        </authorList>
    </citation>
    <scope>NUCLEOTIDE SEQUENCE [LARGE SCALE GENOMIC DNA]</scope>
    <source>
        <strain evidence="1 2">A51</strain>
    </source>
</reference>
<evidence type="ECO:0000313" key="1">
    <source>
        <dbReference type="EMBL" id="CSB11875.1"/>
    </source>
</evidence>
<accession>A0A656A5N2</accession>
<proteinExistence type="predicted"/>